<dbReference type="SMART" id="SM00242">
    <property type="entry name" value="MYSc"/>
    <property type="match status" value="1"/>
</dbReference>
<feature type="compositionally biased region" description="Low complexity" evidence="6">
    <location>
        <begin position="1900"/>
        <end position="1953"/>
    </location>
</feature>
<dbReference type="GO" id="GO:0016459">
    <property type="term" value="C:myosin complex"/>
    <property type="evidence" value="ECO:0007669"/>
    <property type="project" value="UniProtKB-KW"/>
</dbReference>
<feature type="region of interest" description="Disordered" evidence="6">
    <location>
        <begin position="965"/>
        <end position="1000"/>
    </location>
</feature>
<dbReference type="GO" id="GO:0005524">
    <property type="term" value="F:ATP binding"/>
    <property type="evidence" value="ECO:0007669"/>
    <property type="project" value="InterPro"/>
</dbReference>
<evidence type="ECO:0000256" key="5">
    <source>
        <dbReference type="PROSITE-ProRule" id="PRU00782"/>
    </source>
</evidence>
<comment type="caution">
    <text evidence="5">Lacks conserved residue(s) required for the propagation of feature annotation.</text>
</comment>
<dbReference type="InterPro" id="IPR051210">
    <property type="entry name" value="Ub_ligase/GEF_domain"/>
</dbReference>
<dbReference type="PROSITE" id="PS50012">
    <property type="entry name" value="RCC1_3"/>
    <property type="match status" value="4"/>
</dbReference>
<dbReference type="InterPro" id="IPR001609">
    <property type="entry name" value="Myosin_head_motor_dom-like"/>
</dbReference>
<protein>
    <recommendedName>
        <fullName evidence="7">Myosin motor domain-containing protein</fullName>
    </recommendedName>
</protein>
<name>A0A5A8D520_CAFRO</name>
<dbReference type="InterPro" id="IPR058923">
    <property type="entry name" value="RCC1-like_dom"/>
</dbReference>
<feature type="compositionally biased region" description="Low complexity" evidence="6">
    <location>
        <begin position="1779"/>
        <end position="1788"/>
    </location>
</feature>
<dbReference type="PANTHER" id="PTHR22870:SF408">
    <property type="entry name" value="OS09G0560450 PROTEIN"/>
    <property type="match status" value="1"/>
</dbReference>
<feature type="region of interest" description="Disordered" evidence="6">
    <location>
        <begin position="1"/>
        <end position="60"/>
    </location>
</feature>
<feature type="repeat" description="RCC1" evidence="4">
    <location>
        <begin position="2584"/>
        <end position="2635"/>
    </location>
</feature>
<dbReference type="PROSITE" id="PS51456">
    <property type="entry name" value="MYOSIN_MOTOR"/>
    <property type="match status" value="1"/>
</dbReference>
<evidence type="ECO:0000256" key="4">
    <source>
        <dbReference type="PROSITE-ProRule" id="PRU00235"/>
    </source>
</evidence>
<dbReference type="PROSITE" id="PS00626">
    <property type="entry name" value="RCC1_2"/>
    <property type="match status" value="2"/>
</dbReference>
<feature type="region of interest" description="Disordered" evidence="6">
    <location>
        <begin position="1972"/>
        <end position="2054"/>
    </location>
</feature>
<evidence type="ECO:0000256" key="3">
    <source>
        <dbReference type="ARBA" id="ARBA00023175"/>
    </source>
</evidence>
<dbReference type="Gene3D" id="2.130.10.30">
    <property type="entry name" value="Regulator of chromosome condensation 1/beta-lactamase-inhibitor protein II"/>
    <property type="match status" value="3"/>
</dbReference>
<dbReference type="GO" id="GO:0003774">
    <property type="term" value="F:cytoskeletal motor activity"/>
    <property type="evidence" value="ECO:0007669"/>
    <property type="project" value="InterPro"/>
</dbReference>
<feature type="region of interest" description="Disordered" evidence="6">
    <location>
        <begin position="1890"/>
        <end position="1955"/>
    </location>
</feature>
<keyword evidence="3" id="KW-0505">Motor protein</keyword>
<reference evidence="8 9" key="1">
    <citation type="submission" date="2019-07" db="EMBL/GenBank/DDBJ databases">
        <title>Genomes of Cafeteria roenbergensis.</title>
        <authorList>
            <person name="Fischer M.G."/>
            <person name="Hackl T."/>
            <person name="Roman M."/>
        </authorList>
    </citation>
    <scope>NUCLEOTIDE SEQUENCE [LARGE SCALE GENOMIC DNA]</scope>
    <source>
        <strain evidence="8 9">RCC970-E3</strain>
    </source>
</reference>
<comment type="caution">
    <text evidence="8">The sequence shown here is derived from an EMBL/GenBank/DDBJ whole genome shotgun (WGS) entry which is preliminary data.</text>
</comment>
<dbReference type="GO" id="GO:0003779">
    <property type="term" value="F:actin binding"/>
    <property type="evidence" value="ECO:0007669"/>
    <property type="project" value="UniProtKB-KW"/>
</dbReference>
<keyword evidence="1" id="KW-0677">Repeat</keyword>
<dbReference type="Pfam" id="PF25390">
    <property type="entry name" value="WD40_RLD"/>
    <property type="match status" value="1"/>
</dbReference>
<dbReference type="Pfam" id="PF13540">
    <property type="entry name" value="RCC1_2"/>
    <property type="match status" value="1"/>
</dbReference>
<comment type="similarity">
    <text evidence="5">Belongs to the TRAFAC class myosin-kinesin ATPase superfamily. Myosin family.</text>
</comment>
<evidence type="ECO:0000256" key="6">
    <source>
        <dbReference type="SAM" id="MobiDB-lite"/>
    </source>
</evidence>
<dbReference type="PROSITE" id="PS50096">
    <property type="entry name" value="IQ"/>
    <property type="match status" value="2"/>
</dbReference>
<dbReference type="SUPFAM" id="SSF52540">
    <property type="entry name" value="P-loop containing nucleoside triphosphate hydrolases"/>
    <property type="match status" value="2"/>
</dbReference>
<dbReference type="Proteomes" id="UP000324907">
    <property type="component" value="Unassembled WGS sequence"/>
</dbReference>
<dbReference type="Gene3D" id="1.20.58.530">
    <property type="match status" value="1"/>
</dbReference>
<feature type="compositionally biased region" description="Low complexity" evidence="6">
    <location>
        <begin position="1972"/>
        <end position="1986"/>
    </location>
</feature>
<feature type="region of interest" description="Disordered" evidence="6">
    <location>
        <begin position="430"/>
        <end position="453"/>
    </location>
</feature>
<feature type="region of interest" description="Disordered" evidence="6">
    <location>
        <begin position="2702"/>
        <end position="2725"/>
    </location>
</feature>
<proteinExistence type="inferred from homology"/>
<dbReference type="InterPro" id="IPR009091">
    <property type="entry name" value="RCC1/BLIP-II"/>
</dbReference>
<feature type="region of interest" description="Disordered" evidence="6">
    <location>
        <begin position="1742"/>
        <end position="1806"/>
    </location>
</feature>
<dbReference type="PANTHER" id="PTHR22870">
    <property type="entry name" value="REGULATOR OF CHROMOSOME CONDENSATION"/>
    <property type="match status" value="1"/>
</dbReference>
<evidence type="ECO:0000259" key="7">
    <source>
        <dbReference type="PROSITE" id="PS51456"/>
    </source>
</evidence>
<feature type="region of interest" description="Disordered" evidence="6">
    <location>
        <begin position="860"/>
        <end position="888"/>
    </location>
</feature>
<evidence type="ECO:0000313" key="9">
    <source>
        <dbReference type="Proteomes" id="UP000324907"/>
    </source>
</evidence>
<dbReference type="SMART" id="SM00015">
    <property type="entry name" value="IQ"/>
    <property type="match status" value="3"/>
</dbReference>
<feature type="compositionally biased region" description="Gly residues" evidence="6">
    <location>
        <begin position="879"/>
        <end position="888"/>
    </location>
</feature>
<feature type="repeat" description="RCC1" evidence="4">
    <location>
        <begin position="2276"/>
        <end position="2404"/>
    </location>
</feature>
<accession>A0A5A8D520</accession>
<feature type="region of interest" description="Disordered" evidence="6">
    <location>
        <begin position="1029"/>
        <end position="1056"/>
    </location>
</feature>
<dbReference type="InterPro" id="IPR000408">
    <property type="entry name" value="Reg_chr_condens"/>
</dbReference>
<feature type="compositionally biased region" description="Low complexity" evidence="6">
    <location>
        <begin position="41"/>
        <end position="56"/>
    </location>
</feature>
<sequence length="2890" mass="291209">MSSLDPAASFAASPAPVGKRVAAPASAPRSTSFTAADSKPARSAGSGSGGLAQPAAHQHSTAFRPGMRVWIRNPYRRGDERYRAAWLPERLSGRPLFVPAEVRSLAGSQHGQTQLSVQTSLPPRAPLVVAAEDALPMNAVTSLAEVADFAHLHDAALLYSTLRRCVDERIFTRAGPLLLAVNPLAYVADADGVAVLDAPYAERYAAVPPSSAVNALPPAKAKGFRNPPHIFGAAEAAVRALAKSHMHLSQAVAFHGLARSGKSEAAKHALQYLLRRPLVLADVDARRRRAEATPLTTGLRAALGSDSASADTRRRRSIRRSGLLSPRQALCLALASQAAAAAPSASDADPAAAGVAAPLKSPSGRVVLPATSLSRRGAALRPVPPPSSSEVAEAAEECGRRVVFMAAAAATVGRHSDAFPAHAGPVVDDDGADGTGGAFAGAGRDPKDALAGPPLPLPLGTRGNPFIGLGLWDADLGWSVVPVGARVDSVLVDRTPAIAGGLGLVAGAPASASLVSPADRLSAVCPRPGFTALHRLVEGAPEPLRSALRLDAHAGVAAVRGALPFLPPQALAAAEAHVAATRRGPSPSAAAGAKAAAQAAAAAHAAALPGCGFRYLSPLRLDGRPWTHAAWARASRVAAEDDTAEFIALCRSLRLGAGLDSDALASFWHAMAGIMHIGNIRFRPRDAAAARAAAAAASAAAAAPAVQPADTPGAAKRAGSPPSGGRGSATGATGDAAAAASAAGGVLAWGLSVDAPPRRLQSFPGGPSMLVADPALSQAEAEHMADNAALADAKAAVEAAAALRQAEDASASDAERAATAASGAALQAAAACLGTTTWELAATLADIASGRSCDLGVSAPGQQGGRAASPPKRAAAAGSPGGPAGGAAAGLAPPVTGLIFAGADEGVAALTGRPSTAEAVDMGSRRYYSANVDAAVAAAYEALHAWVVSQVNAAAVAAAGELATRARDSSLRRSGRPAPHPATSSASDAGGTRRGGRADSGAAECLAASADELEAAGVPFVALVDSPGPEGFATSRAGEEDGDWNEAPPRASEQEAPLSVIGPAPAALGRLLSNAAAERSHAAMLAAVFTAEERLYQSEGIEFRSVAPAGNDEAAELCEGRRAGALPLLEDAARRASAAAQRGRAAAALSRSLSATSMGGAAGLASSVSAAEAVAAVSPQGGAAGYGTATEDKAVLGKLHGVGRRFETAYCPLETAALASAAALSAKPLLTPAASPRASVARSAPDDSPVSSALATAGSSSRASAVAAASGAWPTDRFPVSDAERRAAQTALVAAHGIDDPEVLGSPALAVSPATHFAVRHTGAICAYDTRGLAAANATGGAERLLLGLLATASACSVATDAAAGFVRMHSEGAAPLAFAGHGSFGPGADGSGASEALVPRHGAPLVPLSQRVREAVADVIEPLLASLPPTGADPGHGGDADDLAFQAGTPALSGPVRPRFVICLRPNARHVPRYVDPALLHKQLASHCVLQAVATRHAGFDHRLAYAAFFARFVVLAPPGSGQELRFPPPPGTPLRQLCRRLLVLVMRHPVFEGVEARAAVQFGVARIFVKPHLWQALETLREHRLQLMDRLAEGTQRLWRQHRSRRRRAELAHGLERLQASWRCLLMRSLWRRRRHCVVLIQHRWRGYRLYRLFVKMREALVKLQAWARGIAARSRLVRYRAALLRLHTLCRGFVVRTHVTAMLECQVAREREAIALTLTASDAVLLRRARGLAVAATGSMAGGRRRGGGAATAALSRSPGDKSGTPRAAGSGGYSGKARTAARDAAGGGGAFRPSALGTPPGPSSFEQGLITTGYLSDTGAATGMARHRGTGAGLAVLAAGGGGAVPALVASGRCYNAQAALTAAAIEAASVAQALALADAQAATAAASAPDRDPRSASSSASSSPAHRGLRRAASGTSAFAEAAPAASTPTGAARGPAAAARASPGSPRRVPHQRLIAALLRMPSATLPSSSAAFSPSTAGSPSGGNRGVLASPRSPDAASLAMVSSSGNGRLWRSPGAAAASRDRGGLALSGGAAPSSPTAPPMRRGNSAGASAAVTAAAVMAATSVNPADGAALAGDVVMTVPLDCQPLNDNGMQAGPYPDGWVAAASALDCQLDAGCGVDLRFLPPPARGVARAASSRPGSPSAYTRLLTRDGRLSAPSVPGAVPVSPVRPSDVLDDLPLPVTAALSLEPDRLTRALVPQELEALAAHGVGSPVGGPSGASGPRRSVLAALLNLPAGHSVAAALGAGRRERVDAIAVGSAHTVALTDAGRVYTWGFSARGQCGHGSESAEPGPRLVEALLFEPAVPEELMSPSAAAAASRRRARERQLEAKRAARAALPRDATPEQVAAADAEAAASVAMATASAVRRAPSSGVGGLPLRVVGIASGEDHTLALTEHGAVFSWGSSRRGQLGIGVWSHATVPVLVEGLPRVAQVAAGARHSVALTASGVVFTWGAGPCLGRSAAPTAPDCVGARFSDDESAPDSCRPAPVGGDLSRQRARLVSCGAEFTAATTHAGDVFTWGRGERGQLGLGAAHATTPLLYPRSVMEGRRGGQDRHSRIVACVCGTHHCIAVSSTGRVAAWGANDFGQLGLGDARDRRSPAALRSLAQRRVVQAAAGARATYALTDFGEVLAWGATAALRPSTLPAVEAVGAGSADPAVEAFGGTMLPLRQLRDMPDDHYLAVAERLDARARLADRHRPASSSTDPAVGGGPAASARSQPAPLAVIIAAAEAAAMDAGISAVSVAAAAAAKERLPMAAGRQNAFGHTADLAAEAPTATSSAVTSPEHARLGQSGLLGASARSPAARAAAAATAGASGDAAASSSALAATGTPVPPHPTPIARDQRAALSQPGREPNTASRLSHAARAVVPQSLRLFRHGRPP</sequence>
<dbReference type="EMBL" id="VLTL01000131">
    <property type="protein sequence ID" value="KAA0159360.1"/>
    <property type="molecule type" value="Genomic_DNA"/>
</dbReference>
<dbReference type="PRINTS" id="PR00633">
    <property type="entry name" value="RCCNDNSATION"/>
</dbReference>
<keyword evidence="2 5" id="KW-0518">Myosin</keyword>
<gene>
    <name evidence="8" type="ORF">FNF28_05898</name>
</gene>
<dbReference type="InterPro" id="IPR036961">
    <property type="entry name" value="Kinesin_motor_dom_sf"/>
</dbReference>
<feature type="compositionally biased region" description="Low complexity" evidence="6">
    <location>
        <begin position="865"/>
        <end position="878"/>
    </location>
</feature>
<organism evidence="8 9">
    <name type="scientific">Cafeteria roenbergensis</name>
    <name type="common">Marine flagellate</name>
    <dbReference type="NCBI Taxonomy" id="33653"/>
    <lineage>
        <taxon>Eukaryota</taxon>
        <taxon>Sar</taxon>
        <taxon>Stramenopiles</taxon>
        <taxon>Bigyra</taxon>
        <taxon>Opalozoa</taxon>
        <taxon>Bicosoecida</taxon>
        <taxon>Cafeteriaceae</taxon>
        <taxon>Cafeteria</taxon>
    </lineage>
</organism>
<feature type="repeat" description="RCC1" evidence="4">
    <location>
        <begin position="2405"/>
        <end position="2454"/>
    </location>
</feature>
<dbReference type="InterPro" id="IPR000048">
    <property type="entry name" value="IQ_motif_EF-hand-BS"/>
</dbReference>
<evidence type="ECO:0000256" key="2">
    <source>
        <dbReference type="ARBA" id="ARBA00023123"/>
    </source>
</evidence>
<dbReference type="SUPFAM" id="SSF50985">
    <property type="entry name" value="RCC1/BLIP-II"/>
    <property type="match status" value="2"/>
</dbReference>
<keyword evidence="5" id="KW-0009">Actin-binding</keyword>
<dbReference type="Gene3D" id="3.40.850.10">
    <property type="entry name" value="Kinesin motor domain"/>
    <property type="match status" value="1"/>
</dbReference>
<feature type="repeat" description="RCC1" evidence="4">
    <location>
        <begin position="2523"/>
        <end position="2583"/>
    </location>
</feature>
<feature type="region of interest" description="Disordered" evidence="6">
    <location>
        <begin position="2833"/>
        <end position="2874"/>
    </location>
</feature>
<dbReference type="InterPro" id="IPR027417">
    <property type="entry name" value="P-loop_NTPase"/>
</dbReference>
<dbReference type="Gene3D" id="1.20.5.4820">
    <property type="match status" value="1"/>
</dbReference>
<evidence type="ECO:0000256" key="1">
    <source>
        <dbReference type="ARBA" id="ARBA00022737"/>
    </source>
</evidence>
<feature type="compositionally biased region" description="Low complexity" evidence="6">
    <location>
        <begin position="2032"/>
        <end position="2054"/>
    </location>
</feature>
<feature type="domain" description="Myosin motor" evidence="7">
    <location>
        <begin position="1458"/>
        <end position="1584"/>
    </location>
</feature>
<feature type="compositionally biased region" description="Low complexity" evidence="6">
    <location>
        <begin position="1"/>
        <end position="16"/>
    </location>
</feature>
<feature type="region of interest" description="Disordered" evidence="6">
    <location>
        <begin position="705"/>
        <end position="733"/>
    </location>
</feature>
<evidence type="ECO:0000313" key="8">
    <source>
        <dbReference type="EMBL" id="KAA0159360.1"/>
    </source>
</evidence>